<dbReference type="SMART" id="SM00448">
    <property type="entry name" value="REC"/>
    <property type="match status" value="1"/>
</dbReference>
<accession>A0A1X6Y9C0</accession>
<dbReference type="PROSITE" id="PS50110">
    <property type="entry name" value="RESPONSE_REGULATORY"/>
    <property type="match status" value="1"/>
</dbReference>
<reference evidence="4 5" key="1">
    <citation type="submission" date="2017-03" db="EMBL/GenBank/DDBJ databases">
        <authorList>
            <person name="Afonso C.L."/>
            <person name="Miller P.J."/>
            <person name="Scott M.A."/>
            <person name="Spackman E."/>
            <person name="Goraichik I."/>
            <person name="Dimitrov K.M."/>
            <person name="Suarez D.L."/>
            <person name="Swayne D.E."/>
        </authorList>
    </citation>
    <scope>NUCLEOTIDE SEQUENCE [LARGE SCALE GENOMIC DNA]</scope>
    <source>
        <strain evidence="4 5">CECT 8110</strain>
    </source>
</reference>
<sequence>MKILTVDDDDSFVELIERSLTVSDNHEIVTAQSGIEAMNILTHEDAAFDCLLFDIQMPELDGITLCRNVRNTPRFSATPIIMLTAMSQKHYLDNAFAAGASDYLNKPFDFQELREKLRTWQRTDLAFHKPDIHFDGYQRVEARSVKASDAELARQLEKQDLPRLVEYLAFENFCVKRAQSGRRRFCVSALKISNFEQLQDNLTADQFAESLFAFAKVLSASLKGMDAMFSYRGRGIFLVAYSAANALLNVKLQAAMRRAVGQVKPREAIAQSRIRYVLGTPVKVNPRLSSDALFALHAAVKSVESKNIEHSLDNVPTKHLGSLYLKDELSHLEARGYRALFNDEIRDRDVSWPPRKMLTRKA</sequence>
<dbReference type="Gene3D" id="3.40.50.2300">
    <property type="match status" value="1"/>
</dbReference>
<keyword evidence="1 2" id="KW-0597">Phosphoprotein</keyword>
<dbReference type="CDD" id="cd17574">
    <property type="entry name" value="REC_OmpR"/>
    <property type="match status" value="1"/>
</dbReference>
<dbReference type="GO" id="GO:0000160">
    <property type="term" value="P:phosphorelay signal transduction system"/>
    <property type="evidence" value="ECO:0007669"/>
    <property type="project" value="InterPro"/>
</dbReference>
<dbReference type="OrthoDB" id="7326651at2"/>
<dbReference type="RefSeq" id="WP_085816027.1">
    <property type="nucleotide sequence ID" value="NZ_FWFU01000001.1"/>
</dbReference>
<dbReference type="PANTHER" id="PTHR44591">
    <property type="entry name" value="STRESS RESPONSE REGULATOR PROTEIN 1"/>
    <property type="match status" value="1"/>
</dbReference>
<dbReference type="PANTHER" id="PTHR44591:SF3">
    <property type="entry name" value="RESPONSE REGULATORY DOMAIN-CONTAINING PROTEIN"/>
    <property type="match status" value="1"/>
</dbReference>
<feature type="domain" description="Response regulatory" evidence="3">
    <location>
        <begin position="2"/>
        <end position="121"/>
    </location>
</feature>
<dbReference type="Pfam" id="PF00072">
    <property type="entry name" value="Response_reg"/>
    <property type="match status" value="1"/>
</dbReference>
<dbReference type="SUPFAM" id="SSF52172">
    <property type="entry name" value="CheY-like"/>
    <property type="match status" value="1"/>
</dbReference>
<evidence type="ECO:0000259" key="3">
    <source>
        <dbReference type="PROSITE" id="PS50110"/>
    </source>
</evidence>
<dbReference type="InterPro" id="IPR050595">
    <property type="entry name" value="Bact_response_regulator"/>
</dbReference>
<gene>
    <name evidence="4" type="ORF">ROH8110_00315</name>
</gene>
<dbReference type="AlphaFoldDB" id="A0A1X6Y9C0"/>
<proteinExistence type="predicted"/>
<feature type="modified residue" description="4-aspartylphosphate" evidence="2">
    <location>
        <position position="54"/>
    </location>
</feature>
<protein>
    <recommendedName>
        <fullName evidence="3">Response regulatory domain-containing protein</fullName>
    </recommendedName>
</protein>
<evidence type="ECO:0000313" key="4">
    <source>
        <dbReference type="EMBL" id="SLN14447.1"/>
    </source>
</evidence>
<name>A0A1X6Y9C0_9RHOB</name>
<evidence type="ECO:0000256" key="1">
    <source>
        <dbReference type="ARBA" id="ARBA00022553"/>
    </source>
</evidence>
<dbReference type="InterPro" id="IPR011006">
    <property type="entry name" value="CheY-like_superfamily"/>
</dbReference>
<evidence type="ECO:0000313" key="5">
    <source>
        <dbReference type="Proteomes" id="UP000193207"/>
    </source>
</evidence>
<dbReference type="Proteomes" id="UP000193207">
    <property type="component" value="Unassembled WGS sequence"/>
</dbReference>
<dbReference type="InterPro" id="IPR001789">
    <property type="entry name" value="Sig_transdc_resp-reg_receiver"/>
</dbReference>
<keyword evidence="5" id="KW-1185">Reference proteome</keyword>
<evidence type="ECO:0000256" key="2">
    <source>
        <dbReference type="PROSITE-ProRule" id="PRU00169"/>
    </source>
</evidence>
<dbReference type="EMBL" id="FWFU01000001">
    <property type="protein sequence ID" value="SLN14447.1"/>
    <property type="molecule type" value="Genomic_DNA"/>
</dbReference>
<organism evidence="4 5">
    <name type="scientific">Roseovarius halotolerans</name>
    <dbReference type="NCBI Taxonomy" id="505353"/>
    <lineage>
        <taxon>Bacteria</taxon>
        <taxon>Pseudomonadati</taxon>
        <taxon>Pseudomonadota</taxon>
        <taxon>Alphaproteobacteria</taxon>
        <taxon>Rhodobacterales</taxon>
        <taxon>Roseobacteraceae</taxon>
        <taxon>Roseovarius</taxon>
    </lineage>
</organism>